<evidence type="ECO:0000313" key="2">
    <source>
        <dbReference type="Proteomes" id="UP001143509"/>
    </source>
</evidence>
<dbReference type="Proteomes" id="UP001143509">
    <property type="component" value="Unassembled WGS sequence"/>
</dbReference>
<keyword evidence="2" id="KW-1185">Reference proteome</keyword>
<gene>
    <name evidence="1" type="ORF">GCM10017620_24030</name>
</gene>
<comment type="caution">
    <text evidence="1">The sequence shown here is derived from an EMBL/GenBank/DDBJ whole genome shotgun (WGS) entry which is preliminary data.</text>
</comment>
<evidence type="ECO:0000313" key="1">
    <source>
        <dbReference type="EMBL" id="GLK49430.1"/>
    </source>
</evidence>
<dbReference type="EMBL" id="BSFD01000009">
    <property type="protein sequence ID" value="GLK49430.1"/>
    <property type="molecule type" value="Genomic_DNA"/>
</dbReference>
<organism evidence="1 2">
    <name type="scientific">Brevundimonas intermedia</name>
    <dbReference type="NCBI Taxonomy" id="74315"/>
    <lineage>
        <taxon>Bacteria</taxon>
        <taxon>Pseudomonadati</taxon>
        <taxon>Pseudomonadota</taxon>
        <taxon>Alphaproteobacteria</taxon>
        <taxon>Caulobacterales</taxon>
        <taxon>Caulobacteraceae</taxon>
        <taxon>Brevundimonas</taxon>
    </lineage>
</organism>
<name>A0ABQ5TBH3_9CAUL</name>
<reference evidence="1" key="1">
    <citation type="journal article" date="2014" name="Int. J. Syst. Evol. Microbiol.">
        <title>Complete genome of a new Firmicutes species belonging to the dominant human colonic microbiota ('Ruminococcus bicirculans') reveals two chromosomes and a selective capacity to utilize plant glucans.</title>
        <authorList>
            <consortium name="NISC Comparative Sequencing Program"/>
            <person name="Wegmann U."/>
            <person name="Louis P."/>
            <person name="Goesmann A."/>
            <person name="Henrissat B."/>
            <person name="Duncan S.H."/>
            <person name="Flint H.J."/>
        </authorList>
    </citation>
    <scope>NUCLEOTIDE SEQUENCE</scope>
    <source>
        <strain evidence="1">VKM B-1499</strain>
    </source>
</reference>
<reference evidence="1" key="2">
    <citation type="submission" date="2023-01" db="EMBL/GenBank/DDBJ databases">
        <authorList>
            <person name="Sun Q."/>
            <person name="Evtushenko L."/>
        </authorList>
    </citation>
    <scope>NUCLEOTIDE SEQUENCE</scope>
    <source>
        <strain evidence="1">VKM B-1499</strain>
    </source>
</reference>
<evidence type="ECO:0008006" key="3">
    <source>
        <dbReference type="Google" id="ProtNLM"/>
    </source>
</evidence>
<proteinExistence type="predicted"/>
<protein>
    <recommendedName>
        <fullName evidence="3">Type II toxin-antitoxin system RelE/ParE family toxin</fullName>
    </recommendedName>
</protein>
<sequence length="45" mass="5164">MGGDPTLRMGLAARRLHLLYQIRDDGLLLLDVVYAGYDLRKLFDE</sequence>
<accession>A0ABQ5TBH3</accession>